<keyword evidence="1" id="KW-0812">Transmembrane</keyword>
<evidence type="ECO:0000313" key="3">
    <source>
        <dbReference type="Proteomes" id="UP001303532"/>
    </source>
</evidence>
<dbReference type="EMBL" id="CP116341">
    <property type="protein sequence ID" value="WOV83989.1"/>
    <property type="molecule type" value="Genomic_DNA"/>
</dbReference>
<organism evidence="2 3">
    <name type="scientific">Sporosarcina jeotgali</name>
    <dbReference type="NCBI Taxonomy" id="3020056"/>
    <lineage>
        <taxon>Bacteria</taxon>
        <taxon>Bacillati</taxon>
        <taxon>Bacillota</taxon>
        <taxon>Bacilli</taxon>
        <taxon>Bacillales</taxon>
        <taxon>Caryophanaceae</taxon>
        <taxon>Sporosarcina</taxon>
    </lineage>
</organism>
<keyword evidence="1" id="KW-0472">Membrane</keyword>
<keyword evidence="3" id="KW-1185">Reference proteome</keyword>
<evidence type="ECO:0008006" key="4">
    <source>
        <dbReference type="Google" id="ProtNLM"/>
    </source>
</evidence>
<proteinExistence type="predicted"/>
<dbReference type="RefSeq" id="WP_323691672.1">
    <property type="nucleotide sequence ID" value="NZ_CP116341.1"/>
</dbReference>
<keyword evidence="1" id="KW-1133">Transmembrane helix</keyword>
<gene>
    <name evidence="2" type="ORF">PGH26_14130</name>
</gene>
<feature type="transmembrane region" description="Helical" evidence="1">
    <location>
        <begin position="6"/>
        <end position="27"/>
    </location>
</feature>
<evidence type="ECO:0000256" key="1">
    <source>
        <dbReference type="SAM" id="Phobius"/>
    </source>
</evidence>
<name>A0ABZ0KYK6_9BACL</name>
<protein>
    <recommendedName>
        <fullName evidence="4">DUF4083 domain-containing protein</fullName>
    </recommendedName>
</protein>
<sequence>MGEWLLVLVISFVLFSFMLYFVVRNAIDNSARLKRLEGILDEISEDLKRMK</sequence>
<accession>A0ABZ0KYK6</accession>
<evidence type="ECO:0000313" key="2">
    <source>
        <dbReference type="EMBL" id="WOV83989.1"/>
    </source>
</evidence>
<reference evidence="2 3" key="1">
    <citation type="submission" date="2023-01" db="EMBL/GenBank/DDBJ databases">
        <title>Sporosarcina sp. nov., isolated from Korean tranditional fermented seafood 'Jeotgal'.</title>
        <authorList>
            <person name="Yang A.-I."/>
        </authorList>
    </citation>
    <scope>NUCLEOTIDE SEQUENCE [LARGE SCALE GENOMIC DNA]</scope>
    <source>
        <strain evidence="2 3">B2O-1</strain>
    </source>
</reference>
<dbReference type="Proteomes" id="UP001303532">
    <property type="component" value="Chromosome"/>
</dbReference>